<evidence type="ECO:0000313" key="6">
    <source>
        <dbReference type="Ensembl" id="ENSMFAP00000039306.2"/>
    </source>
</evidence>
<dbReference type="InterPro" id="IPR009069">
    <property type="entry name" value="Cys_alpha_HP_mot_SF"/>
</dbReference>
<protein>
    <recommendedName>
        <fullName evidence="5">Coiled-coil-helix-coiled-coil-helix domain-containing protein 7</fullName>
    </recommendedName>
</protein>
<dbReference type="Proteomes" id="UP000233100">
    <property type="component" value="Chromosome 8"/>
</dbReference>
<dbReference type="AlphaFoldDB" id="G7PBV7"/>
<dbReference type="Bgee" id="ENSMFAG00000040366">
    <property type="expression patterns" value="Expressed in heart and 13 other cell types or tissues"/>
</dbReference>
<evidence type="ECO:0000256" key="5">
    <source>
        <dbReference type="ARBA" id="ARBA00039509"/>
    </source>
</evidence>
<dbReference type="PROSITE" id="PS51808">
    <property type="entry name" value="CHCH"/>
    <property type="match status" value="1"/>
</dbReference>
<reference evidence="6" key="2">
    <citation type="submission" date="2025-08" db="UniProtKB">
        <authorList>
            <consortium name="Ensembl"/>
        </authorList>
    </citation>
    <scope>IDENTIFICATION</scope>
</reference>
<evidence type="ECO:0000256" key="1">
    <source>
        <dbReference type="ARBA" id="ARBA00004569"/>
    </source>
</evidence>
<dbReference type="GO" id="GO:0033108">
    <property type="term" value="P:mitochondrial respiratory chain complex assembly"/>
    <property type="evidence" value="ECO:0007669"/>
    <property type="project" value="TreeGrafter"/>
</dbReference>
<keyword evidence="2" id="KW-0496">Mitochondrion</keyword>
<dbReference type="InterPro" id="IPR051040">
    <property type="entry name" value="COX23"/>
</dbReference>
<dbReference type="Ensembl" id="ENSMFAT00000013568.2">
    <property type="protein sequence ID" value="ENSMFAP00000039306.2"/>
    <property type="gene ID" value="ENSMFAG00000040366.2"/>
</dbReference>
<dbReference type="PANTHER" id="PTHR46811:SF1">
    <property type="entry name" value="COILED-COIL-HELIX-COILED-COIL-HELIX DOMAIN-CONTAINING PROTEIN 7"/>
    <property type="match status" value="1"/>
</dbReference>
<dbReference type="GeneTree" id="ENSGT00390000001029"/>
<evidence type="ECO:0000256" key="2">
    <source>
        <dbReference type="ARBA" id="ARBA00023128"/>
    </source>
</evidence>
<comment type="subcellular location">
    <subcellularLocation>
        <location evidence="1">Mitochondrion intermembrane space</location>
    </subcellularLocation>
</comment>
<dbReference type="InterPro" id="IPR048280">
    <property type="entry name" value="COX6B-like"/>
</dbReference>
<reference evidence="6" key="3">
    <citation type="submission" date="2025-09" db="UniProtKB">
        <authorList>
            <consortium name="Ensembl"/>
        </authorList>
    </citation>
    <scope>IDENTIFICATION</scope>
</reference>
<dbReference type="Pfam" id="PF02297">
    <property type="entry name" value="COX6B"/>
    <property type="match status" value="1"/>
</dbReference>
<evidence type="ECO:0000256" key="3">
    <source>
        <dbReference type="ARBA" id="ARBA00023157"/>
    </source>
</evidence>
<name>G7PBV7_MACFA</name>
<keyword evidence="3" id="KW-1015">Disulfide bond</keyword>
<dbReference type="PANTHER" id="PTHR46811">
    <property type="entry name" value="COILED-COIL-HELIX-COILED-COIL-HELIX DOMAIN-CONTAINING PROTEIN 7"/>
    <property type="match status" value="1"/>
</dbReference>
<sequence length="239" mass="26304">AIDVFGAGDGLGAGEAEARASEAQLPAPPPVPCVFLAPCLSRHGLRAQQGVFTCAHCPGSDAGGLHRGRRRGLGFAPCFSSPCPPTSSATLDFLPSAPGVNTRGTHAKEGTFGNPNLECLVFRIRKEKEMKCEETHAPNSNWLYVMLPSKKTVRMPVVTGRLRDPDINPCLSESDASTRCLDENNYDKERCSTYFLKYKNCRKFWHSIMMQRRRNGVKPCMPTAAERDEILRAMGKMPY</sequence>
<reference evidence="6 7" key="1">
    <citation type="submission" date="2013-03" db="EMBL/GenBank/DDBJ databases">
        <authorList>
            <person name="Warren W."/>
            <person name="Wilson R.K."/>
        </authorList>
    </citation>
    <scope>NUCLEOTIDE SEQUENCE</scope>
</reference>
<evidence type="ECO:0000256" key="4">
    <source>
        <dbReference type="ARBA" id="ARBA00038205"/>
    </source>
</evidence>
<evidence type="ECO:0000313" key="7">
    <source>
        <dbReference type="Proteomes" id="UP000233100"/>
    </source>
</evidence>
<organism evidence="6 7">
    <name type="scientific">Macaca fascicularis</name>
    <name type="common">Crab-eating macaque</name>
    <name type="synonym">Cynomolgus monkey</name>
    <dbReference type="NCBI Taxonomy" id="9541"/>
    <lineage>
        <taxon>Eukaryota</taxon>
        <taxon>Metazoa</taxon>
        <taxon>Chordata</taxon>
        <taxon>Craniata</taxon>
        <taxon>Vertebrata</taxon>
        <taxon>Euteleostomi</taxon>
        <taxon>Mammalia</taxon>
        <taxon>Eutheria</taxon>
        <taxon>Euarchontoglires</taxon>
        <taxon>Primates</taxon>
        <taxon>Haplorrhini</taxon>
        <taxon>Catarrhini</taxon>
        <taxon>Cercopithecidae</taxon>
        <taxon>Cercopithecinae</taxon>
        <taxon>Macaca</taxon>
    </lineage>
</organism>
<dbReference type="GO" id="GO:0005758">
    <property type="term" value="C:mitochondrial intermembrane space"/>
    <property type="evidence" value="ECO:0007669"/>
    <property type="project" value="UniProtKB-SubCell"/>
</dbReference>
<proteinExistence type="inferred from homology"/>
<comment type="similarity">
    <text evidence="4">Belongs to the CHCHD7 family.</text>
</comment>
<dbReference type="SUPFAM" id="SSF47072">
    <property type="entry name" value="Cysteine alpha-hairpin motif"/>
    <property type="match status" value="1"/>
</dbReference>
<accession>G7PBV7</accession>
<dbReference type="VEuPathDB" id="HostDB:ENSMFAG00000040366"/>
<keyword evidence="7" id="KW-1185">Reference proteome</keyword>